<dbReference type="RefSeq" id="WP_038184104.1">
    <property type="nucleotide sequence ID" value="NZ_AP024904.1"/>
</dbReference>
<keyword evidence="3 9" id="KW-0813">Transport</keyword>
<evidence type="ECO:0000256" key="7">
    <source>
        <dbReference type="ARBA" id="ARBA00022989"/>
    </source>
</evidence>
<evidence type="ECO:0000256" key="2">
    <source>
        <dbReference type="ARBA" id="ARBA00010072"/>
    </source>
</evidence>
<sequence length="222" mass="24265">MSYQLDYAGLAPYLPQFVAGVWTTVQLTVISTVAGLVVGTLCAAGRTGRQPGLRLLCASYIEVTRNTPFIVQLFFIFFGLPALGLKLTAWEAGVIAMVFNLGAYSAEIIRAGIDAVPQGQWEAGKTLGLSRRQIFMHIVLPPAYQRVYPALVSQCIIVMLGSAVVSQISVEDLTFAANFVQSRSFLSFESYTLTAVIYLVLAILMRQGFAYLRHLAFKNPSL</sequence>
<feature type="transmembrane region" description="Helical" evidence="9">
    <location>
        <begin position="147"/>
        <end position="170"/>
    </location>
</feature>
<keyword evidence="7 9" id="KW-1133">Transmembrane helix</keyword>
<dbReference type="Proteomes" id="UP001279860">
    <property type="component" value="Unassembled WGS sequence"/>
</dbReference>
<accession>A0ABU4IY13</accession>
<keyword evidence="6" id="KW-0029">Amino-acid transport</keyword>
<comment type="similarity">
    <text evidence="2">Belongs to the binding-protein-dependent transport system permease family. HisMQ subfamily.</text>
</comment>
<evidence type="ECO:0000256" key="1">
    <source>
        <dbReference type="ARBA" id="ARBA00004429"/>
    </source>
</evidence>
<name>A0ABU4IY13_9VIBR</name>
<feature type="transmembrane region" description="Helical" evidence="9">
    <location>
        <begin position="190"/>
        <end position="212"/>
    </location>
</feature>
<dbReference type="Pfam" id="PF00528">
    <property type="entry name" value="BPD_transp_1"/>
    <property type="match status" value="1"/>
</dbReference>
<dbReference type="Gene3D" id="1.10.3720.10">
    <property type="entry name" value="MetI-like"/>
    <property type="match status" value="1"/>
</dbReference>
<comment type="caution">
    <text evidence="11">The sequence shown here is derived from an EMBL/GenBank/DDBJ whole genome shotgun (WGS) entry which is preliminary data.</text>
</comment>
<gene>
    <name evidence="11" type="ORF">SBX64_17260</name>
</gene>
<dbReference type="CDD" id="cd06261">
    <property type="entry name" value="TM_PBP2"/>
    <property type="match status" value="1"/>
</dbReference>
<dbReference type="PANTHER" id="PTHR30614:SF35">
    <property type="entry name" value="ABC TRANSPORTER PERMEASE PROTEIN"/>
    <property type="match status" value="1"/>
</dbReference>
<feature type="transmembrane region" description="Helical" evidence="9">
    <location>
        <begin position="20"/>
        <end position="44"/>
    </location>
</feature>
<keyword evidence="8 9" id="KW-0472">Membrane</keyword>
<protein>
    <submittedName>
        <fullName evidence="11">Amino acid ABC transporter permease</fullName>
    </submittedName>
</protein>
<evidence type="ECO:0000256" key="6">
    <source>
        <dbReference type="ARBA" id="ARBA00022970"/>
    </source>
</evidence>
<evidence type="ECO:0000256" key="4">
    <source>
        <dbReference type="ARBA" id="ARBA00022475"/>
    </source>
</evidence>
<dbReference type="EMBL" id="JAWRCP010000002">
    <property type="protein sequence ID" value="MDW6094291.1"/>
    <property type="molecule type" value="Genomic_DNA"/>
</dbReference>
<evidence type="ECO:0000313" key="12">
    <source>
        <dbReference type="Proteomes" id="UP001279860"/>
    </source>
</evidence>
<evidence type="ECO:0000259" key="10">
    <source>
        <dbReference type="PROSITE" id="PS50928"/>
    </source>
</evidence>
<dbReference type="PROSITE" id="PS50928">
    <property type="entry name" value="ABC_TM1"/>
    <property type="match status" value="1"/>
</dbReference>
<reference evidence="11 12" key="1">
    <citation type="submission" date="2023-11" db="EMBL/GenBank/DDBJ databases">
        <title>Plant-associative lifestyle of Vibrio porteresiae and its evolutionary dynamics.</title>
        <authorList>
            <person name="Rameshkumar N."/>
            <person name="Kirti K."/>
        </authorList>
    </citation>
    <scope>NUCLEOTIDE SEQUENCE [LARGE SCALE GENOMIC DNA]</scope>
    <source>
        <strain evidence="11 12">MSSRF7</strain>
    </source>
</reference>
<keyword evidence="4" id="KW-1003">Cell membrane</keyword>
<proteinExistence type="inferred from homology"/>
<organism evidence="11 12">
    <name type="scientific">Vibrio rhizosphaerae</name>
    <dbReference type="NCBI Taxonomy" id="398736"/>
    <lineage>
        <taxon>Bacteria</taxon>
        <taxon>Pseudomonadati</taxon>
        <taxon>Pseudomonadota</taxon>
        <taxon>Gammaproteobacteria</taxon>
        <taxon>Vibrionales</taxon>
        <taxon>Vibrionaceae</taxon>
        <taxon>Vibrio</taxon>
    </lineage>
</organism>
<dbReference type="InterPro" id="IPR035906">
    <property type="entry name" value="MetI-like_sf"/>
</dbReference>
<feature type="domain" description="ABC transmembrane type-1" evidence="10">
    <location>
        <begin position="21"/>
        <end position="209"/>
    </location>
</feature>
<keyword evidence="5 9" id="KW-0812">Transmembrane</keyword>
<comment type="subcellular location">
    <subcellularLocation>
        <location evidence="1">Cell inner membrane</location>
        <topology evidence="1">Multi-pass membrane protein</topology>
    </subcellularLocation>
    <subcellularLocation>
        <location evidence="9">Cell membrane</location>
        <topology evidence="9">Multi-pass membrane protein</topology>
    </subcellularLocation>
</comment>
<keyword evidence="12" id="KW-1185">Reference proteome</keyword>
<dbReference type="InterPro" id="IPR043429">
    <property type="entry name" value="ArtM/GltK/GlnP/TcyL/YhdX-like"/>
</dbReference>
<evidence type="ECO:0000313" key="11">
    <source>
        <dbReference type="EMBL" id="MDW6094291.1"/>
    </source>
</evidence>
<dbReference type="NCBIfam" id="TIGR01726">
    <property type="entry name" value="HEQRo_perm_3TM"/>
    <property type="match status" value="1"/>
</dbReference>
<dbReference type="InterPro" id="IPR000515">
    <property type="entry name" value="MetI-like"/>
</dbReference>
<evidence type="ECO:0000256" key="9">
    <source>
        <dbReference type="RuleBase" id="RU363032"/>
    </source>
</evidence>
<dbReference type="InterPro" id="IPR010065">
    <property type="entry name" value="AA_ABC_transptr_permease_3TM"/>
</dbReference>
<dbReference type="SUPFAM" id="SSF161098">
    <property type="entry name" value="MetI-like"/>
    <property type="match status" value="1"/>
</dbReference>
<evidence type="ECO:0000256" key="8">
    <source>
        <dbReference type="ARBA" id="ARBA00023136"/>
    </source>
</evidence>
<evidence type="ECO:0000256" key="3">
    <source>
        <dbReference type="ARBA" id="ARBA00022448"/>
    </source>
</evidence>
<dbReference type="PANTHER" id="PTHR30614">
    <property type="entry name" value="MEMBRANE COMPONENT OF AMINO ACID ABC TRANSPORTER"/>
    <property type="match status" value="1"/>
</dbReference>
<evidence type="ECO:0000256" key="5">
    <source>
        <dbReference type="ARBA" id="ARBA00022692"/>
    </source>
</evidence>